<accession>A0A286G104</accession>
<evidence type="ECO:0000256" key="5">
    <source>
        <dbReference type="ARBA" id="ARBA00023136"/>
    </source>
</evidence>
<sequence>MLTNYLKIAWRNLRKQQGFAFINIFGLAVGLACCLLIMLYVLDELSFDRYNANAERIYRVQSDIKFGGNDMHFATTADPLGATLKKDYPQVEQFVRLHQRGNWLVKKAGETTNIRESDITFADSTLFDVFTLPFVAGDPKRALTEPNTVVISESAAKRHFGNQNALGQTLIFANKENYKVTGIIRDMPRNAHFRTDFFVTMLSDKYPWGQWLSNNHHTYIRLKAGRSGAPADPSVFAQNFEAVIEKYVGPQLLQMTGTTMEQFRKGNNQMKFWLIPLTDIHLHSKQQVELAPNGDIQYVYIFSAVALFILIIACINFMNLATARSSNRAKEVGVRKVMGSERQQLVGQFMTESVLTTVLAMGLSIVIVAVALPSFNNIAAKEIGLSQLVSPMLLPVLLILPIVVGLLAGSYPAFFLSSFQPIAVLKGRVNMSFRSVSLRSGLVVFQFMMSVVLIVGTIIVYRQLTYIQTTSVGFNRDHVLTINDLYSVGKQAETFKQEVLRLPGVVSGSLSGYLPTPSDRNDTVFFPEGQTNLNKGASMQSWGVDYDYVKTLGIQMAGGRDFSQAFGSDSSGMLLNEAAVKILGLKDPIGKRVWRFDDPEGKIRKTYTVIGVVKNFHFESLRRNIGALSMVLDANSGAASFRVSSTNLPVLMQQIEAKWKQLAPGLPFTYKFMDDSFDEMYRAEQRIGTIALTFAALAILIACLGLFGLAAFMAEQRTKEIGVRKVLGASVPSLIGLLSKDFLKLVLIAIVIASPLAWYAMHQWLADFAYKIDIEWWMFALAGILAVGIALLTVSFQSVKAALMNPVKSLRSE</sequence>
<evidence type="ECO:0000256" key="2">
    <source>
        <dbReference type="ARBA" id="ARBA00022475"/>
    </source>
</evidence>
<evidence type="ECO:0000256" key="3">
    <source>
        <dbReference type="ARBA" id="ARBA00022692"/>
    </source>
</evidence>
<dbReference type="InterPro" id="IPR025857">
    <property type="entry name" value="MacB_PCD"/>
</dbReference>
<evidence type="ECO:0000256" key="1">
    <source>
        <dbReference type="ARBA" id="ARBA00004651"/>
    </source>
</evidence>
<gene>
    <name evidence="9" type="ORF">SAMN06269250_2985</name>
</gene>
<feature type="transmembrane region" description="Helical" evidence="6">
    <location>
        <begin position="690"/>
        <end position="714"/>
    </location>
</feature>
<evidence type="ECO:0000313" key="10">
    <source>
        <dbReference type="Proteomes" id="UP000219452"/>
    </source>
</evidence>
<evidence type="ECO:0000313" key="9">
    <source>
        <dbReference type="EMBL" id="SOD89205.1"/>
    </source>
</evidence>
<feature type="domain" description="MacB-like periplasmic core" evidence="8">
    <location>
        <begin position="21"/>
        <end position="227"/>
    </location>
</feature>
<dbReference type="AlphaFoldDB" id="A0A286G104"/>
<dbReference type="PROSITE" id="PS51257">
    <property type="entry name" value="PROKAR_LIPOPROTEIN"/>
    <property type="match status" value="1"/>
</dbReference>
<feature type="transmembrane region" description="Helical" evidence="6">
    <location>
        <begin position="436"/>
        <end position="461"/>
    </location>
</feature>
<reference evidence="10" key="1">
    <citation type="submission" date="2017-09" db="EMBL/GenBank/DDBJ databases">
        <authorList>
            <person name="Varghese N."/>
            <person name="Submissions S."/>
        </authorList>
    </citation>
    <scope>NUCLEOTIDE SEQUENCE [LARGE SCALE GENOMIC DNA]</scope>
    <source>
        <strain evidence="10">DSM 29961</strain>
    </source>
</reference>
<dbReference type="EMBL" id="OCNH01000002">
    <property type="protein sequence ID" value="SOD89205.1"/>
    <property type="molecule type" value="Genomic_DNA"/>
</dbReference>
<evidence type="ECO:0000259" key="8">
    <source>
        <dbReference type="Pfam" id="PF12704"/>
    </source>
</evidence>
<organism evidence="9 10">
    <name type="scientific">Spirosoma fluviale</name>
    <dbReference type="NCBI Taxonomy" id="1597977"/>
    <lineage>
        <taxon>Bacteria</taxon>
        <taxon>Pseudomonadati</taxon>
        <taxon>Bacteroidota</taxon>
        <taxon>Cytophagia</taxon>
        <taxon>Cytophagales</taxon>
        <taxon>Cytophagaceae</taxon>
        <taxon>Spirosoma</taxon>
    </lineage>
</organism>
<feature type="transmembrane region" description="Helical" evidence="6">
    <location>
        <begin position="345"/>
        <end position="372"/>
    </location>
</feature>
<proteinExistence type="predicted"/>
<keyword evidence="5 6" id="KW-0472">Membrane</keyword>
<feature type="transmembrane region" description="Helical" evidence="6">
    <location>
        <begin position="742"/>
        <end position="761"/>
    </location>
</feature>
<dbReference type="Proteomes" id="UP000219452">
    <property type="component" value="Unassembled WGS sequence"/>
</dbReference>
<feature type="transmembrane region" description="Helical" evidence="6">
    <location>
        <begin position="298"/>
        <end position="320"/>
    </location>
</feature>
<feature type="domain" description="ABC3 transporter permease C-terminal" evidence="7">
    <location>
        <begin position="304"/>
        <end position="421"/>
    </location>
</feature>
<dbReference type="GO" id="GO:0005886">
    <property type="term" value="C:plasma membrane"/>
    <property type="evidence" value="ECO:0007669"/>
    <property type="project" value="UniProtKB-SubCell"/>
</dbReference>
<dbReference type="GO" id="GO:0022857">
    <property type="term" value="F:transmembrane transporter activity"/>
    <property type="evidence" value="ECO:0007669"/>
    <property type="project" value="TreeGrafter"/>
</dbReference>
<dbReference type="PANTHER" id="PTHR30572">
    <property type="entry name" value="MEMBRANE COMPONENT OF TRANSPORTER-RELATED"/>
    <property type="match status" value="1"/>
</dbReference>
<feature type="domain" description="ABC3 transporter permease C-terminal" evidence="7">
    <location>
        <begin position="693"/>
        <end position="806"/>
    </location>
</feature>
<dbReference type="Pfam" id="PF02687">
    <property type="entry name" value="FtsX"/>
    <property type="match status" value="2"/>
</dbReference>
<evidence type="ECO:0000256" key="4">
    <source>
        <dbReference type="ARBA" id="ARBA00022989"/>
    </source>
</evidence>
<dbReference type="OrthoDB" id="5933722at2"/>
<comment type="subcellular location">
    <subcellularLocation>
        <location evidence="1">Cell membrane</location>
        <topology evidence="1">Multi-pass membrane protein</topology>
    </subcellularLocation>
</comment>
<feature type="transmembrane region" description="Helical" evidence="6">
    <location>
        <begin position="392"/>
        <end position="416"/>
    </location>
</feature>
<evidence type="ECO:0000259" key="7">
    <source>
        <dbReference type="Pfam" id="PF02687"/>
    </source>
</evidence>
<dbReference type="Pfam" id="PF12704">
    <property type="entry name" value="MacB_PCD"/>
    <property type="match status" value="1"/>
</dbReference>
<name>A0A286G104_9BACT</name>
<feature type="transmembrane region" description="Helical" evidence="6">
    <location>
        <begin position="776"/>
        <end position="796"/>
    </location>
</feature>
<dbReference type="PANTHER" id="PTHR30572:SF18">
    <property type="entry name" value="ABC-TYPE MACROLIDE FAMILY EXPORT SYSTEM PERMEASE COMPONENT 2"/>
    <property type="match status" value="1"/>
</dbReference>
<keyword evidence="2" id="KW-1003">Cell membrane</keyword>
<evidence type="ECO:0000256" key="6">
    <source>
        <dbReference type="SAM" id="Phobius"/>
    </source>
</evidence>
<protein>
    <submittedName>
        <fullName evidence="9">Putative ABC transport system permease protein</fullName>
    </submittedName>
</protein>
<dbReference type="RefSeq" id="WP_097126586.1">
    <property type="nucleotide sequence ID" value="NZ_OCNH01000002.1"/>
</dbReference>
<dbReference type="InterPro" id="IPR003838">
    <property type="entry name" value="ABC3_permease_C"/>
</dbReference>
<feature type="transmembrane region" description="Helical" evidence="6">
    <location>
        <begin position="20"/>
        <end position="42"/>
    </location>
</feature>
<keyword evidence="4 6" id="KW-1133">Transmembrane helix</keyword>
<dbReference type="InterPro" id="IPR050250">
    <property type="entry name" value="Macrolide_Exporter_MacB"/>
</dbReference>
<keyword evidence="3 6" id="KW-0812">Transmembrane</keyword>
<keyword evidence="10" id="KW-1185">Reference proteome</keyword>